<evidence type="ECO:0000256" key="2">
    <source>
        <dbReference type="ARBA" id="ARBA00004815"/>
    </source>
</evidence>
<evidence type="ECO:0000313" key="13">
    <source>
        <dbReference type="Proteomes" id="UP000183085"/>
    </source>
</evidence>
<dbReference type="FunFam" id="2.40.50.140:FF:000009">
    <property type="entry name" value="Elongation factor P"/>
    <property type="match status" value="1"/>
</dbReference>
<evidence type="ECO:0000256" key="1">
    <source>
        <dbReference type="ARBA" id="ARBA00004496"/>
    </source>
</evidence>
<dbReference type="AlphaFoldDB" id="A0A1J5DQI6"/>
<dbReference type="CDD" id="cd04470">
    <property type="entry name" value="S1_EF-P_repeat_1"/>
    <property type="match status" value="1"/>
</dbReference>
<dbReference type="GO" id="GO:0005829">
    <property type="term" value="C:cytosol"/>
    <property type="evidence" value="ECO:0007669"/>
    <property type="project" value="UniProtKB-ARBA"/>
</dbReference>
<dbReference type="Gene3D" id="2.30.30.30">
    <property type="match status" value="1"/>
</dbReference>
<comment type="pathway">
    <text evidence="2 7">Protein biosynthesis; polypeptide chain elongation.</text>
</comment>
<dbReference type="InterPro" id="IPR012340">
    <property type="entry name" value="NA-bd_OB-fold"/>
</dbReference>
<sequence>MIAANDVRPGMIVEMDNGLYTCTDFQHVKPGKGGAFVKAKFKNFYTGSIADKTLRPEEKFHLVKIFKKNVSFLYQSQDNYVFMDSDSYEQVEVSRDKVGSATGFLKENDDVCLLSRDDTGEVMGVELPTAVNLTVTETDHGFKGNTVSGATKPATMETGLSILVPLFINVGDVLRVDTRTSEYIERA</sequence>
<dbReference type="FunFam" id="2.40.50.140:FF:000004">
    <property type="entry name" value="Elongation factor P"/>
    <property type="match status" value="1"/>
</dbReference>
<dbReference type="PIRSF" id="PIRSF005901">
    <property type="entry name" value="EF-P"/>
    <property type="match status" value="1"/>
</dbReference>
<dbReference type="NCBIfam" id="NF001810">
    <property type="entry name" value="PRK00529.1"/>
    <property type="match status" value="1"/>
</dbReference>
<dbReference type="FunFam" id="2.30.30.30:FF:000003">
    <property type="entry name" value="Elongation factor P"/>
    <property type="match status" value="1"/>
</dbReference>
<keyword evidence="4 7" id="KW-0963">Cytoplasm</keyword>
<dbReference type="InterPro" id="IPR001059">
    <property type="entry name" value="Transl_elong_P/YeiP_cen"/>
</dbReference>
<evidence type="ECO:0000256" key="3">
    <source>
        <dbReference type="ARBA" id="ARBA00009479"/>
    </source>
</evidence>
<accession>A0A1J5DQI6</accession>
<evidence type="ECO:0000256" key="9">
    <source>
        <dbReference type="RuleBase" id="RU004389"/>
    </source>
</evidence>
<evidence type="ECO:0000256" key="4">
    <source>
        <dbReference type="ARBA" id="ARBA00022490"/>
    </source>
</evidence>
<dbReference type="UniPathway" id="UPA00345"/>
<dbReference type="PANTHER" id="PTHR30053:SF12">
    <property type="entry name" value="ELONGATION FACTOR P (EF-P) FAMILY PROTEIN"/>
    <property type="match status" value="1"/>
</dbReference>
<evidence type="ECO:0000256" key="8">
    <source>
        <dbReference type="NCBIfam" id="TIGR00038"/>
    </source>
</evidence>
<dbReference type="Pfam" id="PF01132">
    <property type="entry name" value="EFP"/>
    <property type="match status" value="1"/>
</dbReference>
<dbReference type="Gene3D" id="2.40.50.140">
    <property type="entry name" value="Nucleic acid-binding proteins"/>
    <property type="match status" value="2"/>
</dbReference>
<gene>
    <name evidence="7" type="primary">efp</name>
    <name evidence="12" type="ORF">AUJ95_06865</name>
</gene>
<protein>
    <recommendedName>
        <fullName evidence="7 8">Elongation factor P</fullName>
        <shortName evidence="7">EF-P</shortName>
    </recommendedName>
</protein>
<evidence type="ECO:0000259" key="11">
    <source>
        <dbReference type="SMART" id="SM01185"/>
    </source>
</evidence>
<reference evidence="12 13" key="1">
    <citation type="journal article" date="2016" name="Environ. Microbiol.">
        <title>Genomic resolution of a cold subsurface aquifer community provides metabolic insights for novel microbes adapted to high CO concentrations.</title>
        <authorList>
            <person name="Probst A.J."/>
            <person name="Castelle C.J."/>
            <person name="Singh A."/>
            <person name="Brown C.T."/>
            <person name="Anantharaman K."/>
            <person name="Sharon I."/>
            <person name="Hug L.A."/>
            <person name="Burstein D."/>
            <person name="Emerson J.B."/>
            <person name="Thomas B.C."/>
            <person name="Banfield J.F."/>
        </authorList>
    </citation>
    <scope>NUCLEOTIDE SEQUENCE [LARGE SCALE GENOMIC DNA]</scope>
    <source>
        <strain evidence="12">CG2_30_40_21</strain>
    </source>
</reference>
<dbReference type="GO" id="GO:0043043">
    <property type="term" value="P:peptide biosynthetic process"/>
    <property type="evidence" value="ECO:0007669"/>
    <property type="project" value="InterPro"/>
</dbReference>
<keyword evidence="5 7" id="KW-0251">Elongation factor</keyword>
<evidence type="ECO:0000256" key="7">
    <source>
        <dbReference type="HAMAP-Rule" id="MF_00141"/>
    </source>
</evidence>
<dbReference type="InterPro" id="IPR013185">
    <property type="entry name" value="Transl_elong_KOW-like"/>
</dbReference>
<comment type="similarity">
    <text evidence="3 7 9">Belongs to the elongation factor P family.</text>
</comment>
<dbReference type="Proteomes" id="UP000183085">
    <property type="component" value="Unassembled WGS sequence"/>
</dbReference>
<evidence type="ECO:0000256" key="6">
    <source>
        <dbReference type="ARBA" id="ARBA00022917"/>
    </source>
</evidence>
<dbReference type="SUPFAM" id="SSF50104">
    <property type="entry name" value="Translation proteins SH3-like domain"/>
    <property type="match status" value="1"/>
</dbReference>
<dbReference type="InterPro" id="IPR008991">
    <property type="entry name" value="Translation_prot_SH3-like_sf"/>
</dbReference>
<feature type="domain" description="Translation elongation factor P/YeiP central" evidence="11">
    <location>
        <begin position="67"/>
        <end position="123"/>
    </location>
</feature>
<comment type="subcellular location">
    <subcellularLocation>
        <location evidence="1 7">Cytoplasm</location>
    </subcellularLocation>
</comment>
<evidence type="ECO:0000256" key="5">
    <source>
        <dbReference type="ARBA" id="ARBA00022768"/>
    </source>
</evidence>
<evidence type="ECO:0000259" key="10">
    <source>
        <dbReference type="SMART" id="SM00841"/>
    </source>
</evidence>
<name>A0A1J5DQI6_9BACT</name>
<dbReference type="InterPro" id="IPR011768">
    <property type="entry name" value="Transl_elongation_fac_P"/>
</dbReference>
<dbReference type="InterPro" id="IPR015365">
    <property type="entry name" value="Elong-fact-P_C"/>
</dbReference>
<evidence type="ECO:0000313" key="12">
    <source>
        <dbReference type="EMBL" id="OIP38365.1"/>
    </source>
</evidence>
<dbReference type="Pfam" id="PF08207">
    <property type="entry name" value="EFP_N"/>
    <property type="match status" value="1"/>
</dbReference>
<proteinExistence type="inferred from homology"/>
<dbReference type="InterPro" id="IPR014722">
    <property type="entry name" value="Rib_uL2_dom2"/>
</dbReference>
<dbReference type="NCBIfam" id="TIGR00038">
    <property type="entry name" value="efp"/>
    <property type="match status" value="1"/>
</dbReference>
<dbReference type="SUPFAM" id="SSF50249">
    <property type="entry name" value="Nucleic acid-binding proteins"/>
    <property type="match status" value="2"/>
</dbReference>
<dbReference type="HAMAP" id="MF_00141">
    <property type="entry name" value="EF_P"/>
    <property type="match status" value="1"/>
</dbReference>
<dbReference type="CDD" id="cd05794">
    <property type="entry name" value="S1_EF-P_repeat_2"/>
    <property type="match status" value="1"/>
</dbReference>
<comment type="function">
    <text evidence="7">Involved in peptide bond synthesis. Stimulates efficient translation and peptide-bond synthesis on native or reconstituted 70S ribosomes in vitro. Probably functions indirectly by altering the affinity of the ribosome for aminoacyl-tRNA, thus increasing their reactivity as acceptors for peptidyl transferase.</text>
</comment>
<dbReference type="SMART" id="SM01185">
    <property type="entry name" value="EFP"/>
    <property type="match status" value="1"/>
</dbReference>
<dbReference type="InterPro" id="IPR013852">
    <property type="entry name" value="Transl_elong_P/YeiP_CS"/>
</dbReference>
<dbReference type="PANTHER" id="PTHR30053">
    <property type="entry name" value="ELONGATION FACTOR P"/>
    <property type="match status" value="1"/>
</dbReference>
<dbReference type="EMBL" id="MNYI01000180">
    <property type="protein sequence ID" value="OIP38365.1"/>
    <property type="molecule type" value="Genomic_DNA"/>
</dbReference>
<dbReference type="InterPro" id="IPR020599">
    <property type="entry name" value="Transl_elong_fac_P/YeiP"/>
</dbReference>
<keyword evidence="6 7" id="KW-0648">Protein biosynthesis</keyword>
<dbReference type="GO" id="GO:0003746">
    <property type="term" value="F:translation elongation factor activity"/>
    <property type="evidence" value="ECO:0007669"/>
    <property type="project" value="UniProtKB-UniRule"/>
</dbReference>
<feature type="domain" description="Elongation factor P C-terminal" evidence="10">
    <location>
        <begin position="131"/>
        <end position="186"/>
    </location>
</feature>
<dbReference type="Pfam" id="PF09285">
    <property type="entry name" value="Elong-fact-P_C"/>
    <property type="match status" value="1"/>
</dbReference>
<comment type="caution">
    <text evidence="12">The sequence shown here is derived from an EMBL/GenBank/DDBJ whole genome shotgun (WGS) entry which is preliminary data.</text>
</comment>
<dbReference type="PROSITE" id="PS01275">
    <property type="entry name" value="EFP"/>
    <property type="match status" value="1"/>
</dbReference>
<organism evidence="12 13">
    <name type="scientific">Candidatus Desantisbacteria bacterium CG2_30_40_21</name>
    <dbReference type="NCBI Taxonomy" id="1817895"/>
    <lineage>
        <taxon>Bacteria</taxon>
        <taxon>Candidatus Desantisiibacteriota</taxon>
    </lineage>
</organism>
<dbReference type="SMART" id="SM00841">
    <property type="entry name" value="Elong-fact-P_C"/>
    <property type="match status" value="1"/>
</dbReference>
<dbReference type="STRING" id="1817895.AUJ95_06865"/>